<gene>
    <name evidence="2" type="ORF">QF205_02355</name>
</gene>
<keyword evidence="3" id="KW-1185">Reference proteome</keyword>
<accession>A0ABT6MMU4</accession>
<evidence type="ECO:0000313" key="2">
    <source>
        <dbReference type="EMBL" id="MDH7451921.1"/>
    </source>
</evidence>
<dbReference type="EMBL" id="JARYGX010000007">
    <property type="protein sequence ID" value="MDH7451921.1"/>
    <property type="molecule type" value="Genomic_DNA"/>
</dbReference>
<feature type="domain" description="FAD/NAD(P)-binding" evidence="1">
    <location>
        <begin position="3"/>
        <end position="303"/>
    </location>
</feature>
<dbReference type="EC" id="1.-.-.-" evidence="2"/>
<keyword evidence="2" id="KW-0560">Oxidoreductase</keyword>
<sequence length="423" mass="45692">MTHIVVLGAGIGGMSVAYELRGALGKGAAITVVGEGELFSFTPSNPWVAVGRRTPAEVQLQVPAYLARHGIDFEPAGAERVEPAHNRVRLRDGRELGYDHLVVATGPRLAFDEVPGLGPDGGHTHSICTTAHAAAAWDAYQAFLEAPGPVVIGAAAGASCFGPAYEFAMILDHDLRKRRLRDRVPITYVTPEPYAGHMGLGGVGDSKGLMESEFRQRHIQWITNAKITEVRDGAMDVVEMDVDGKPARQHTLPFRYAMVLPAFTGVDAVRGIEGLCNPRGFVLIDPHQRNPAFPNVHALGVCVAIPPVEATPVPTGAPKTGFMIESMVTTIARNIRAELAGEPATAQATWNAICLADMGDTGIAFVALPQMPPRNVTWSRGGKWVHLAKVAFEKYFLMKMKSGHTEPVYEKYVLRLLGIERTR</sequence>
<dbReference type="RefSeq" id="WP_280941124.1">
    <property type="nucleotide sequence ID" value="NZ_JARYGX010000007.1"/>
</dbReference>
<reference evidence="2" key="2">
    <citation type="submission" date="2023-04" db="EMBL/GenBank/DDBJ databases">
        <authorList>
            <person name="Sun J.-Q."/>
        </authorList>
    </citation>
    <scope>NUCLEOTIDE SEQUENCE</scope>
    <source>
        <strain evidence="2">CC-YY355</strain>
    </source>
</reference>
<dbReference type="InterPro" id="IPR036188">
    <property type="entry name" value="FAD/NAD-bd_sf"/>
</dbReference>
<dbReference type="InterPro" id="IPR052541">
    <property type="entry name" value="SQRD"/>
</dbReference>
<name>A0ABT6MMU4_9GAMM</name>
<dbReference type="InterPro" id="IPR023753">
    <property type="entry name" value="FAD/NAD-binding_dom"/>
</dbReference>
<proteinExistence type="predicted"/>
<reference evidence="2" key="1">
    <citation type="journal article" date="2007" name="Int. J. Syst. Evol. Microbiol.">
        <title>Luteimonas composti sp. nov., a moderately thermophilic bacterium isolated from food waste.</title>
        <authorList>
            <person name="Young C.C."/>
            <person name="Kampfer P."/>
            <person name="Chen W.M."/>
            <person name="Yen W.S."/>
            <person name="Arun A.B."/>
            <person name="Lai W.A."/>
            <person name="Shen F.T."/>
            <person name="Rekha P.D."/>
            <person name="Lin K.Y."/>
            <person name="Chou J.H."/>
        </authorList>
    </citation>
    <scope>NUCLEOTIDE SEQUENCE</scope>
    <source>
        <strain evidence="2">CC-YY355</strain>
    </source>
</reference>
<dbReference type="PANTHER" id="PTHR43755:SF1">
    <property type="entry name" value="FAD-DEPENDENT PYRIDINE NUCLEOTIDE-DISULPHIDE OXIDOREDUCTASE"/>
    <property type="match status" value="1"/>
</dbReference>
<dbReference type="GO" id="GO:0016491">
    <property type="term" value="F:oxidoreductase activity"/>
    <property type="evidence" value="ECO:0007669"/>
    <property type="project" value="UniProtKB-KW"/>
</dbReference>
<organism evidence="2 3">
    <name type="scientific">Luteimonas composti</name>
    <dbReference type="NCBI Taxonomy" id="398257"/>
    <lineage>
        <taxon>Bacteria</taxon>
        <taxon>Pseudomonadati</taxon>
        <taxon>Pseudomonadota</taxon>
        <taxon>Gammaproteobacteria</taxon>
        <taxon>Lysobacterales</taxon>
        <taxon>Lysobacteraceae</taxon>
        <taxon>Luteimonas</taxon>
    </lineage>
</organism>
<dbReference type="Proteomes" id="UP001160550">
    <property type="component" value="Unassembled WGS sequence"/>
</dbReference>
<evidence type="ECO:0000313" key="3">
    <source>
        <dbReference type="Proteomes" id="UP001160550"/>
    </source>
</evidence>
<dbReference type="SUPFAM" id="SSF51905">
    <property type="entry name" value="FAD/NAD(P)-binding domain"/>
    <property type="match status" value="2"/>
</dbReference>
<dbReference type="PANTHER" id="PTHR43755">
    <property type="match status" value="1"/>
</dbReference>
<dbReference type="Pfam" id="PF07992">
    <property type="entry name" value="Pyr_redox_2"/>
    <property type="match status" value="1"/>
</dbReference>
<comment type="caution">
    <text evidence="2">The sequence shown here is derived from an EMBL/GenBank/DDBJ whole genome shotgun (WGS) entry which is preliminary data.</text>
</comment>
<dbReference type="Gene3D" id="3.50.50.100">
    <property type="match status" value="1"/>
</dbReference>
<evidence type="ECO:0000259" key="1">
    <source>
        <dbReference type="Pfam" id="PF07992"/>
    </source>
</evidence>
<protein>
    <submittedName>
        <fullName evidence="2">FAD/NAD(P)-binding oxidoreductase</fullName>
        <ecNumber evidence="2">1.-.-.-</ecNumber>
    </submittedName>
</protein>